<keyword evidence="3" id="KW-0732">Signal</keyword>
<keyword evidence="9" id="KW-1185">Reference proteome</keyword>
<dbReference type="HOGENOM" id="CLU_015553_1_0_10"/>
<dbReference type="GO" id="GO:0009279">
    <property type="term" value="C:cell outer membrane"/>
    <property type="evidence" value="ECO:0007669"/>
    <property type="project" value="UniProtKB-SubCell"/>
</dbReference>
<evidence type="ECO:0000256" key="1">
    <source>
        <dbReference type="ARBA" id="ARBA00004442"/>
    </source>
</evidence>
<evidence type="ECO:0000256" key="2">
    <source>
        <dbReference type="ARBA" id="ARBA00006275"/>
    </source>
</evidence>
<dbReference type="eggNOG" id="COG1395">
    <property type="taxonomic scope" value="Bacteria"/>
</dbReference>
<dbReference type="RefSeq" id="WP_015814694.1">
    <property type="nucleotide sequence ID" value="NC_013037.1"/>
</dbReference>
<dbReference type="InterPro" id="IPR011990">
    <property type="entry name" value="TPR-like_helical_dom_sf"/>
</dbReference>
<dbReference type="EMBL" id="CP001619">
    <property type="protein sequence ID" value="ACT96453.1"/>
    <property type="molecule type" value="Genomic_DNA"/>
</dbReference>
<evidence type="ECO:0000259" key="6">
    <source>
        <dbReference type="Pfam" id="PF07980"/>
    </source>
</evidence>
<sequence>MKRYSNPFRKILLLSLVMLSACNKDYLELNPIGSVNESILATKSGVDGVLIGAYSLLDGAGAVGGGIWGSLTVMASIASDDAHTGTEPNGLLASYEGYSHDPTTSSTDEKWRFLYAAVQRSNDVLRILPKVKDISEADALQIKAEATFLRGVYHLELAKLWRNVPFVDETITYDASNYNVTNTDPIWPKIEADLQFAATNLTPTKSDVGRANSWAAKSFLAKVYMFQNKFNEAKTLLDDIIANGVTVNGKKYALAEAYFDNFLTAKKHGAEVVFAVQMSVYDGSNGANGNGADLYNGPFGGPPSCCYGWLQPSFDLVNSYQTDPVTGLPLFDTYNQNPVKNDQGLESSEPFTPHTGTLDSRLDWNVGRRGIPYLDWGLHPGKAWIRQQLTGGPYSVIKNITTQERVSLDRENAAMNSPYNMIRFADVLLWAAEAEVEVGNLAKAEEYVNRVRARAANPAGWVKKYIDDKAPLKGFTDIPAANYKVGLYKGHFTQQGKEYARKAVRFERRLELALEHHRFFDLQRYDNGTGFMATTLNTYLNFETNVPKYDNKAYMPNTNFTKGKNEVYPIPQAQIDLSMKDGTPTLKQNPGY</sequence>
<gene>
    <name evidence="8" type="ordered locus">Dfer_5259</name>
</gene>
<evidence type="ECO:0000259" key="7">
    <source>
        <dbReference type="Pfam" id="PF14322"/>
    </source>
</evidence>
<accession>C6VT89</accession>
<evidence type="ECO:0000256" key="5">
    <source>
        <dbReference type="ARBA" id="ARBA00023237"/>
    </source>
</evidence>
<evidence type="ECO:0000313" key="9">
    <source>
        <dbReference type="Proteomes" id="UP000002011"/>
    </source>
</evidence>
<dbReference type="PROSITE" id="PS51257">
    <property type="entry name" value="PROKAR_LIPOPROTEIN"/>
    <property type="match status" value="1"/>
</dbReference>
<keyword evidence="5" id="KW-0998">Cell outer membrane</keyword>
<feature type="domain" description="RagB/SusD" evidence="6">
    <location>
        <begin position="271"/>
        <end position="592"/>
    </location>
</feature>
<protein>
    <submittedName>
        <fullName evidence="8">RagB/SusD domain protein</fullName>
    </submittedName>
</protein>
<dbReference type="AlphaFoldDB" id="C6VT89"/>
<comment type="similarity">
    <text evidence="2">Belongs to the SusD family.</text>
</comment>
<evidence type="ECO:0000256" key="3">
    <source>
        <dbReference type="ARBA" id="ARBA00022729"/>
    </source>
</evidence>
<name>C6VT89_DYAFD</name>
<dbReference type="InterPro" id="IPR012944">
    <property type="entry name" value="SusD_RagB_dom"/>
</dbReference>
<dbReference type="STRING" id="471854.Dfer_5259"/>
<keyword evidence="4" id="KW-0472">Membrane</keyword>
<dbReference type="OrthoDB" id="9792139at2"/>
<proteinExistence type="inferred from homology"/>
<dbReference type="InterPro" id="IPR033985">
    <property type="entry name" value="SusD-like_N"/>
</dbReference>
<dbReference type="KEGG" id="dfe:Dfer_5259"/>
<evidence type="ECO:0000256" key="4">
    <source>
        <dbReference type="ARBA" id="ARBA00023136"/>
    </source>
</evidence>
<comment type="subcellular location">
    <subcellularLocation>
        <location evidence="1">Cell outer membrane</location>
    </subcellularLocation>
</comment>
<dbReference type="Pfam" id="PF07980">
    <property type="entry name" value="SusD_RagB"/>
    <property type="match status" value="1"/>
</dbReference>
<dbReference type="Proteomes" id="UP000002011">
    <property type="component" value="Chromosome"/>
</dbReference>
<dbReference type="Pfam" id="PF14322">
    <property type="entry name" value="SusD-like_3"/>
    <property type="match status" value="1"/>
</dbReference>
<feature type="domain" description="SusD-like N-terminal" evidence="7">
    <location>
        <begin position="26"/>
        <end position="225"/>
    </location>
</feature>
<reference evidence="8 9" key="1">
    <citation type="journal article" date="2009" name="Stand. Genomic Sci.">
        <title>Complete genome sequence of Dyadobacter fermentans type strain (NS114).</title>
        <authorList>
            <person name="Lang E."/>
            <person name="Lapidus A."/>
            <person name="Chertkov O."/>
            <person name="Brettin T."/>
            <person name="Detter J.C."/>
            <person name="Han C."/>
            <person name="Copeland A."/>
            <person name="Glavina Del Rio T."/>
            <person name="Nolan M."/>
            <person name="Chen F."/>
            <person name="Lucas S."/>
            <person name="Tice H."/>
            <person name="Cheng J.F."/>
            <person name="Land M."/>
            <person name="Hauser L."/>
            <person name="Chang Y.J."/>
            <person name="Jeffries C.D."/>
            <person name="Kopitz M."/>
            <person name="Bruce D."/>
            <person name="Goodwin L."/>
            <person name="Pitluck S."/>
            <person name="Ovchinnikova G."/>
            <person name="Pati A."/>
            <person name="Ivanova N."/>
            <person name="Mavrommatis K."/>
            <person name="Chen A."/>
            <person name="Palaniappan K."/>
            <person name="Chain P."/>
            <person name="Bristow J."/>
            <person name="Eisen J.A."/>
            <person name="Markowitz V."/>
            <person name="Hugenholtz P."/>
            <person name="Goker M."/>
            <person name="Rohde M."/>
            <person name="Kyrpides N.C."/>
            <person name="Klenk H.P."/>
        </authorList>
    </citation>
    <scope>NUCLEOTIDE SEQUENCE [LARGE SCALE GENOMIC DNA]</scope>
    <source>
        <strain evidence="9">ATCC 700827 / DSM 18053 / CIP 107007 / KCTC 52180 / NS114</strain>
    </source>
</reference>
<dbReference type="Gene3D" id="1.25.40.390">
    <property type="match status" value="1"/>
</dbReference>
<dbReference type="SUPFAM" id="SSF48452">
    <property type="entry name" value="TPR-like"/>
    <property type="match status" value="1"/>
</dbReference>
<evidence type="ECO:0000313" key="8">
    <source>
        <dbReference type="EMBL" id="ACT96453.1"/>
    </source>
</evidence>
<organism evidence="8 9">
    <name type="scientific">Dyadobacter fermentans (strain ATCC 700827 / DSM 18053 / CIP 107007 / KCTC 52180 / NS114)</name>
    <dbReference type="NCBI Taxonomy" id="471854"/>
    <lineage>
        <taxon>Bacteria</taxon>
        <taxon>Pseudomonadati</taxon>
        <taxon>Bacteroidota</taxon>
        <taxon>Cytophagia</taxon>
        <taxon>Cytophagales</taxon>
        <taxon>Spirosomataceae</taxon>
        <taxon>Dyadobacter</taxon>
    </lineage>
</organism>